<evidence type="ECO:0000313" key="2">
    <source>
        <dbReference type="Proteomes" id="UP000664545"/>
    </source>
</evidence>
<name>A0A939IGQ9_CLOAM</name>
<sequence>MTDYKTMYTTLFNKISDIVNELQQIQKETEEMFISSEEEGGVISILPKECKSK</sequence>
<gene>
    <name evidence="1" type="ORF">JYB65_03060</name>
</gene>
<evidence type="ECO:0000313" key="1">
    <source>
        <dbReference type="EMBL" id="MBN7772332.1"/>
    </source>
</evidence>
<organism evidence="1 2">
    <name type="scientific">Clostridium aminobutyricum</name>
    <dbReference type="NCBI Taxonomy" id="33953"/>
    <lineage>
        <taxon>Bacteria</taxon>
        <taxon>Bacillati</taxon>
        <taxon>Bacillota</taxon>
        <taxon>Clostridia</taxon>
        <taxon>Eubacteriales</taxon>
        <taxon>Clostridiaceae</taxon>
        <taxon>Clostridium</taxon>
    </lineage>
</organism>
<comment type="caution">
    <text evidence="1">The sequence shown here is derived from an EMBL/GenBank/DDBJ whole genome shotgun (WGS) entry which is preliminary data.</text>
</comment>
<protein>
    <submittedName>
        <fullName evidence="1">Uncharacterized protein</fullName>
    </submittedName>
</protein>
<proteinExistence type="predicted"/>
<dbReference type="RefSeq" id="WP_206581141.1">
    <property type="nucleotide sequence ID" value="NZ_JAFJZZ010000001.1"/>
</dbReference>
<keyword evidence="2" id="KW-1185">Reference proteome</keyword>
<dbReference type="Proteomes" id="UP000664545">
    <property type="component" value="Unassembled WGS sequence"/>
</dbReference>
<reference evidence="1" key="1">
    <citation type="submission" date="2021-02" db="EMBL/GenBank/DDBJ databases">
        <title>Abyssanaerobacter marinus gen.nov., sp., nov, anaerobic bacterium isolated from the Onnuri vent field of Indian Ocean and suggestion of Mogibacteriaceae fam. nov., and proposal of reclassification of ambiguous this family's genus member.</title>
        <authorList>
            <person name="Kim Y.J."/>
            <person name="Yang J.-A."/>
        </authorList>
    </citation>
    <scope>NUCLEOTIDE SEQUENCE</scope>
    <source>
        <strain evidence="1">DSM 2634</strain>
    </source>
</reference>
<dbReference type="AlphaFoldDB" id="A0A939IGQ9"/>
<accession>A0A939IGQ9</accession>
<dbReference type="EMBL" id="JAFJZZ010000001">
    <property type="protein sequence ID" value="MBN7772332.1"/>
    <property type="molecule type" value="Genomic_DNA"/>
</dbReference>